<sequence length="33" mass="3800">MEKGFWNRKRVYSIRKFAVGACSVMIGTCTVLF</sequence>
<dbReference type="AlphaFoldDB" id="S9REV1"/>
<evidence type="ECO:0000313" key="4">
    <source>
        <dbReference type="Proteomes" id="UP000015340"/>
    </source>
</evidence>
<proteinExistence type="predicted"/>
<evidence type="ECO:0000259" key="2">
    <source>
        <dbReference type="Pfam" id="PF04650"/>
    </source>
</evidence>
<accession>S9REV1</accession>
<dbReference type="Proteomes" id="UP000015340">
    <property type="component" value="Unassembled WGS sequence"/>
</dbReference>
<dbReference type="EMBL" id="ASXA01000002">
    <property type="protein sequence ID" value="EPX90417.1"/>
    <property type="molecule type" value="Genomic_DNA"/>
</dbReference>
<reference evidence="3 4" key="1">
    <citation type="journal article" date="2014" name="J. Clin. Microbiol.">
        <title>Characterization of Streptococcus tigurinus Small-Colony Variants Causing Prosthetic Joint Infection by Comparative Whole-Genome Analyses.</title>
        <authorList>
            <person name="Zbinden A."/>
            <person name="Quiblier C."/>
            <person name="Hernandez D."/>
            <person name="Herzog K."/>
            <person name="Bodler P."/>
            <person name="Senn M.M."/>
            <person name="Gizard Y."/>
            <person name="Schrenzel J."/>
            <person name="Francois P."/>
        </authorList>
    </citation>
    <scope>NUCLEOTIDE SEQUENCE [LARGE SCALE GENOMIC DNA]</scope>
    <source>
        <strain evidence="3 4">2426</strain>
    </source>
</reference>
<evidence type="ECO:0000256" key="1">
    <source>
        <dbReference type="ARBA" id="ARBA00022729"/>
    </source>
</evidence>
<feature type="domain" description="YSIRK Gram-positive signal peptide" evidence="2">
    <location>
        <begin position="7"/>
        <end position="29"/>
    </location>
</feature>
<dbReference type="InterPro" id="IPR005877">
    <property type="entry name" value="YSIRK_signal_dom"/>
</dbReference>
<keyword evidence="1" id="KW-0732">Signal</keyword>
<dbReference type="NCBIfam" id="TIGR01168">
    <property type="entry name" value="YSIRK_signal"/>
    <property type="match status" value="1"/>
</dbReference>
<comment type="caution">
    <text evidence="3">The sequence shown here is derived from an EMBL/GenBank/DDBJ whole genome shotgun (WGS) entry which is preliminary data.</text>
</comment>
<name>S9REV1_STROR</name>
<gene>
    <name evidence="3" type="ORF">L698_04005</name>
</gene>
<protein>
    <recommendedName>
        <fullName evidence="2">YSIRK Gram-positive signal peptide domain-containing protein</fullName>
    </recommendedName>
</protein>
<dbReference type="Pfam" id="PF04650">
    <property type="entry name" value="YSIRK_signal"/>
    <property type="match status" value="1"/>
</dbReference>
<evidence type="ECO:0000313" key="3">
    <source>
        <dbReference type="EMBL" id="EPX90417.1"/>
    </source>
</evidence>
<organism evidence="3 4">
    <name type="scientific">Streptococcus oralis subsp. tigurinus 2426</name>
    <dbReference type="NCBI Taxonomy" id="1333865"/>
    <lineage>
        <taxon>Bacteria</taxon>
        <taxon>Bacillati</taxon>
        <taxon>Bacillota</taxon>
        <taxon>Bacilli</taxon>
        <taxon>Lactobacillales</taxon>
        <taxon>Streptococcaceae</taxon>
        <taxon>Streptococcus</taxon>
    </lineage>
</organism>